<dbReference type="OrthoDB" id="9806477at2"/>
<dbReference type="GO" id="GO:0006935">
    <property type="term" value="P:chemotaxis"/>
    <property type="evidence" value="ECO:0007669"/>
    <property type="project" value="InterPro"/>
</dbReference>
<keyword evidence="4" id="KW-0807">Transducer</keyword>
<evidence type="ECO:0000256" key="1">
    <source>
        <dbReference type="ARBA" id="ARBA00004370"/>
    </source>
</evidence>
<evidence type="ECO:0000256" key="6">
    <source>
        <dbReference type="SAM" id="Phobius"/>
    </source>
</evidence>
<dbReference type="InterPro" id="IPR004090">
    <property type="entry name" value="Chemotax_Me-accpt_rcpt"/>
</dbReference>
<dbReference type="AlphaFoldDB" id="A0A2U8FU98"/>
<keyword evidence="6" id="KW-1133">Transmembrane helix</keyword>
<dbReference type="GO" id="GO:0005886">
    <property type="term" value="C:plasma membrane"/>
    <property type="evidence" value="ECO:0007669"/>
    <property type="project" value="TreeGrafter"/>
</dbReference>
<dbReference type="PROSITE" id="PS50885">
    <property type="entry name" value="HAMP"/>
    <property type="match status" value="1"/>
</dbReference>
<organism evidence="9 10">
    <name type="scientific">Aquabacterium olei</name>
    <dbReference type="NCBI Taxonomy" id="1296669"/>
    <lineage>
        <taxon>Bacteria</taxon>
        <taxon>Pseudomonadati</taxon>
        <taxon>Pseudomonadota</taxon>
        <taxon>Betaproteobacteria</taxon>
        <taxon>Burkholderiales</taxon>
        <taxon>Aquabacterium</taxon>
    </lineage>
</organism>
<dbReference type="PROSITE" id="PS50111">
    <property type="entry name" value="CHEMOTAXIS_TRANSDUC_2"/>
    <property type="match status" value="1"/>
</dbReference>
<feature type="domain" description="Methyl-accepting transducer" evidence="7">
    <location>
        <begin position="271"/>
        <end position="500"/>
    </location>
</feature>
<feature type="domain" description="HAMP" evidence="8">
    <location>
        <begin position="214"/>
        <end position="266"/>
    </location>
</feature>
<evidence type="ECO:0000259" key="8">
    <source>
        <dbReference type="PROSITE" id="PS50885"/>
    </source>
</evidence>
<dbReference type="KEGG" id="aon:DEH84_15380"/>
<dbReference type="InterPro" id="IPR051310">
    <property type="entry name" value="MCP_chemotaxis"/>
</dbReference>
<dbReference type="SMART" id="SM00304">
    <property type="entry name" value="HAMP"/>
    <property type="match status" value="1"/>
</dbReference>
<evidence type="ECO:0000313" key="9">
    <source>
        <dbReference type="EMBL" id="AWI54651.1"/>
    </source>
</evidence>
<dbReference type="InterPro" id="IPR024478">
    <property type="entry name" value="HlyB_4HB_MCP"/>
</dbReference>
<dbReference type="Proteomes" id="UP000244892">
    <property type="component" value="Chromosome"/>
</dbReference>
<dbReference type="Gene3D" id="1.10.287.950">
    <property type="entry name" value="Methyl-accepting chemotaxis protein"/>
    <property type="match status" value="1"/>
</dbReference>
<name>A0A2U8FU98_9BURK</name>
<comment type="similarity">
    <text evidence="3">Belongs to the methyl-accepting chemotaxis (MCP) protein family.</text>
</comment>
<dbReference type="FunFam" id="1.10.287.950:FF:000001">
    <property type="entry name" value="Methyl-accepting chemotaxis sensory transducer"/>
    <property type="match status" value="1"/>
</dbReference>
<comment type="subcellular location">
    <subcellularLocation>
        <location evidence="1">Membrane</location>
    </subcellularLocation>
</comment>
<evidence type="ECO:0000256" key="3">
    <source>
        <dbReference type="ARBA" id="ARBA00029447"/>
    </source>
</evidence>
<evidence type="ECO:0000256" key="4">
    <source>
        <dbReference type="PROSITE-ProRule" id="PRU00284"/>
    </source>
</evidence>
<dbReference type="InterPro" id="IPR003660">
    <property type="entry name" value="HAMP_dom"/>
</dbReference>
<dbReference type="GO" id="GO:0007165">
    <property type="term" value="P:signal transduction"/>
    <property type="evidence" value="ECO:0007669"/>
    <property type="project" value="UniProtKB-KW"/>
</dbReference>
<dbReference type="CDD" id="cd06225">
    <property type="entry name" value="HAMP"/>
    <property type="match status" value="1"/>
</dbReference>
<evidence type="ECO:0000256" key="2">
    <source>
        <dbReference type="ARBA" id="ARBA00022481"/>
    </source>
</evidence>
<keyword evidence="5" id="KW-0175">Coiled coil</keyword>
<evidence type="ECO:0000259" key="7">
    <source>
        <dbReference type="PROSITE" id="PS50111"/>
    </source>
</evidence>
<feature type="transmembrane region" description="Helical" evidence="6">
    <location>
        <begin position="189"/>
        <end position="210"/>
    </location>
</feature>
<dbReference type="RefSeq" id="WP_109037642.1">
    <property type="nucleotide sequence ID" value="NZ_CP029210.1"/>
</dbReference>
<dbReference type="GO" id="GO:0004888">
    <property type="term" value="F:transmembrane signaling receptor activity"/>
    <property type="evidence" value="ECO:0007669"/>
    <property type="project" value="InterPro"/>
</dbReference>
<protein>
    <submittedName>
        <fullName evidence="9">Methyl-accepting chemotaxis protein</fullName>
    </submittedName>
</protein>
<gene>
    <name evidence="9" type="ORF">DEH84_15380</name>
</gene>
<dbReference type="CDD" id="cd11386">
    <property type="entry name" value="MCP_signal"/>
    <property type="match status" value="1"/>
</dbReference>
<dbReference type="EMBL" id="CP029210">
    <property type="protein sequence ID" value="AWI54651.1"/>
    <property type="molecule type" value="Genomic_DNA"/>
</dbReference>
<keyword evidence="6" id="KW-0472">Membrane</keyword>
<sequence length="517" mass="54535">MLSKMKLGARLGLAFGTTAVLLLLTGAFGLFQMARLHGDTRELAVNWLPSVQALSELRNEFDEARRASLRHVLEPTAAGKAHQSTVLADIFDKRIPATLAHYEALISSEDERQLTAQIKTQLAAYRRINSRLIGLSDQGDAALADARELAIGEAGSAYATLLGLVAKDVALNKRGAENSWVTAQHTYQLALNLVVAGIGLLAIVCGVLAWRITRSITVPLAEAVALSKAVAKGDLTHHAQTQGEDEVAELVRSMNAMTSNLSRLVADVRQGTDAIATASTQIAQGNADLSARTEQQAASLQQTAASMHQMNDTVRTNSDNANQANQLVAQATAVAARGGEDVARVVSTMAAIQASSRRIADIISVIDGIAFQTNILALNAAVEAARAGEQGRGFAVVASEVRSLAQRSANAAREIKGLITDSVEKVDAGNEQVNSAGRTIEEVVLQVRKVNDLIAEITSSSVEQSTGVGQINQAVGQLDQTTQQNAALVEETSAAAESLRNQASALSRAVSVFRVQG</sequence>
<feature type="coiled-coil region" evidence="5">
    <location>
        <begin position="471"/>
        <end position="509"/>
    </location>
</feature>
<keyword evidence="10" id="KW-1185">Reference proteome</keyword>
<dbReference type="PANTHER" id="PTHR43531:SF14">
    <property type="entry name" value="METHYL-ACCEPTING CHEMOTAXIS PROTEIN I-RELATED"/>
    <property type="match status" value="1"/>
</dbReference>
<keyword evidence="6" id="KW-0812">Transmembrane</keyword>
<dbReference type="InterPro" id="IPR004089">
    <property type="entry name" value="MCPsignal_dom"/>
</dbReference>
<reference evidence="9 10" key="1">
    <citation type="submission" date="2018-05" db="EMBL/GenBank/DDBJ databases">
        <title>complete genome sequence of Aquabacterium olei NBRC 110486.</title>
        <authorList>
            <person name="Tang B."/>
            <person name="Chang J."/>
            <person name="Zhang L."/>
            <person name="Yang H."/>
        </authorList>
    </citation>
    <scope>NUCLEOTIDE SEQUENCE [LARGE SCALE GENOMIC DNA]</scope>
    <source>
        <strain evidence="9 10">NBRC 110486</strain>
    </source>
</reference>
<evidence type="ECO:0000256" key="5">
    <source>
        <dbReference type="SAM" id="Coils"/>
    </source>
</evidence>
<dbReference type="SMART" id="SM00283">
    <property type="entry name" value="MA"/>
    <property type="match status" value="1"/>
</dbReference>
<dbReference type="PANTHER" id="PTHR43531">
    <property type="entry name" value="PROTEIN ICFG"/>
    <property type="match status" value="1"/>
</dbReference>
<keyword evidence="2" id="KW-0488">Methylation</keyword>
<proteinExistence type="inferred from homology"/>
<dbReference type="Pfam" id="PF00015">
    <property type="entry name" value="MCPsignal"/>
    <property type="match status" value="1"/>
</dbReference>
<dbReference type="SUPFAM" id="SSF58104">
    <property type="entry name" value="Methyl-accepting chemotaxis protein (MCP) signaling domain"/>
    <property type="match status" value="1"/>
</dbReference>
<dbReference type="Pfam" id="PF00672">
    <property type="entry name" value="HAMP"/>
    <property type="match status" value="1"/>
</dbReference>
<evidence type="ECO:0000313" key="10">
    <source>
        <dbReference type="Proteomes" id="UP000244892"/>
    </source>
</evidence>
<dbReference type="Pfam" id="PF12729">
    <property type="entry name" value="4HB_MCP_1"/>
    <property type="match status" value="1"/>
</dbReference>
<dbReference type="PRINTS" id="PR00260">
    <property type="entry name" value="CHEMTRNSDUCR"/>
</dbReference>
<accession>A0A2U8FU98</accession>